<dbReference type="PANTHER" id="PTHR43030:SF1">
    <property type="entry name" value="PHOSPHOENOLPYRUVATE SYNTHASE"/>
    <property type="match status" value="1"/>
</dbReference>
<dbReference type="GO" id="GO:0005524">
    <property type="term" value="F:ATP binding"/>
    <property type="evidence" value="ECO:0007669"/>
    <property type="project" value="UniProtKB-KW"/>
</dbReference>
<comment type="caution">
    <text evidence="5">The sequence shown here is derived from an EMBL/GenBank/DDBJ whole genome shotgun (WGS) entry which is preliminary data.</text>
</comment>
<evidence type="ECO:0000313" key="6">
    <source>
        <dbReference type="Proteomes" id="UP000075230"/>
    </source>
</evidence>
<dbReference type="InterPro" id="IPR000121">
    <property type="entry name" value="PEP_util_C"/>
</dbReference>
<evidence type="ECO:0000313" key="5">
    <source>
        <dbReference type="EMBL" id="GAT26133.1"/>
    </source>
</evidence>
<evidence type="ECO:0000256" key="3">
    <source>
        <dbReference type="ARBA" id="ARBA00022840"/>
    </source>
</evidence>
<sequence length="144" mass="16245">MTLVCRTVGEAEEVLQVLADNGLQVHLIFETWSNIVLAEQFLAHFDAFSMGLKDLTQLTLGFIITRMELFNEQDDPVTSLIAQVLRVARRAGCKVGIYGQALSDHSELSVISGRFVVVQRQVVAREQRRKWKKADGYGDNKCFE</sequence>
<dbReference type="GO" id="GO:0008986">
    <property type="term" value="F:pyruvate, water dikinase activity"/>
    <property type="evidence" value="ECO:0007669"/>
    <property type="project" value="InterPro"/>
</dbReference>
<keyword evidence="3" id="KW-0067">ATP-binding</keyword>
<name>A0A146FLR7_ASPKA</name>
<dbReference type="Gene3D" id="3.20.20.60">
    <property type="entry name" value="Phosphoenolpyruvate-binding domains"/>
    <property type="match status" value="1"/>
</dbReference>
<reference evidence="5 6" key="1">
    <citation type="journal article" date="2016" name="DNA Res.">
        <title>Genome sequence of Aspergillus luchuensis NBRC 4314.</title>
        <authorList>
            <person name="Yamada O."/>
            <person name="Machida M."/>
            <person name="Hosoyama A."/>
            <person name="Goto M."/>
            <person name="Takahashi T."/>
            <person name="Futagami T."/>
            <person name="Yamagata Y."/>
            <person name="Takeuchi M."/>
            <person name="Kobayashi T."/>
            <person name="Koike H."/>
            <person name="Abe K."/>
            <person name="Asai K."/>
            <person name="Arita M."/>
            <person name="Fujita N."/>
            <person name="Fukuda K."/>
            <person name="Higa K."/>
            <person name="Horikawa H."/>
            <person name="Ishikawa T."/>
            <person name="Jinno K."/>
            <person name="Kato Y."/>
            <person name="Kirimura K."/>
            <person name="Mizutani O."/>
            <person name="Nakasone K."/>
            <person name="Sano M."/>
            <person name="Shiraishi Y."/>
            <person name="Tsukahara M."/>
            <person name="Gomi K."/>
        </authorList>
    </citation>
    <scope>NUCLEOTIDE SEQUENCE [LARGE SCALE GENOMIC DNA]</scope>
    <source>
        <strain evidence="5 6">RIB 2604</strain>
    </source>
</reference>
<reference evidence="6" key="2">
    <citation type="submission" date="2016-02" db="EMBL/GenBank/DDBJ databases">
        <title>Genome sequencing of Aspergillus luchuensis NBRC 4314.</title>
        <authorList>
            <person name="Yamada O."/>
        </authorList>
    </citation>
    <scope>NUCLEOTIDE SEQUENCE [LARGE SCALE GENOMIC DNA]</scope>
    <source>
        <strain evidence="6">RIB 2604</strain>
    </source>
</reference>
<evidence type="ECO:0000259" key="4">
    <source>
        <dbReference type="Pfam" id="PF02896"/>
    </source>
</evidence>
<organism evidence="5 6">
    <name type="scientific">Aspergillus kawachii</name>
    <name type="common">White koji mold</name>
    <name type="synonym">Aspergillus awamori var. kawachi</name>
    <dbReference type="NCBI Taxonomy" id="1069201"/>
    <lineage>
        <taxon>Eukaryota</taxon>
        <taxon>Fungi</taxon>
        <taxon>Dikarya</taxon>
        <taxon>Ascomycota</taxon>
        <taxon>Pezizomycotina</taxon>
        <taxon>Eurotiomycetes</taxon>
        <taxon>Eurotiomycetidae</taxon>
        <taxon>Eurotiales</taxon>
        <taxon>Aspergillaceae</taxon>
        <taxon>Aspergillus</taxon>
        <taxon>Aspergillus subgen. Circumdati</taxon>
    </lineage>
</organism>
<dbReference type="SUPFAM" id="SSF51621">
    <property type="entry name" value="Phosphoenolpyruvate/pyruvate domain"/>
    <property type="match status" value="1"/>
</dbReference>
<comment type="similarity">
    <text evidence="1">Belongs to the PEP-utilizing enzyme family.</text>
</comment>
<dbReference type="Proteomes" id="UP000075230">
    <property type="component" value="Unassembled WGS sequence"/>
</dbReference>
<dbReference type="PANTHER" id="PTHR43030">
    <property type="entry name" value="PHOSPHOENOLPYRUVATE SYNTHASE"/>
    <property type="match status" value="1"/>
</dbReference>
<dbReference type="VEuPathDB" id="FungiDB:ASPFODRAFT_206547"/>
<proteinExistence type="inferred from homology"/>
<feature type="domain" description="PEP-utilising enzyme C-terminal" evidence="4">
    <location>
        <begin position="16"/>
        <end position="111"/>
    </location>
</feature>
<dbReference type="EMBL" id="BCWF01000020">
    <property type="protein sequence ID" value="GAT26133.1"/>
    <property type="molecule type" value="Genomic_DNA"/>
</dbReference>
<dbReference type="InterPro" id="IPR040442">
    <property type="entry name" value="Pyrv_kinase-like_dom_sf"/>
</dbReference>
<dbReference type="InterPro" id="IPR006319">
    <property type="entry name" value="PEP_synth"/>
</dbReference>
<dbReference type="InterPro" id="IPR015813">
    <property type="entry name" value="Pyrv/PenolPyrv_kinase-like_dom"/>
</dbReference>
<evidence type="ECO:0000256" key="1">
    <source>
        <dbReference type="ARBA" id="ARBA00007837"/>
    </source>
</evidence>
<dbReference type="AlphaFoldDB" id="A0A146FLR7"/>
<keyword evidence="2" id="KW-0547">Nucleotide-binding</keyword>
<gene>
    <name evidence="5" type="ORF">RIB2604_02007120</name>
</gene>
<evidence type="ECO:0000256" key="2">
    <source>
        <dbReference type="ARBA" id="ARBA00022741"/>
    </source>
</evidence>
<protein>
    <submittedName>
        <fullName evidence="5">Peroxisomal membrane protein Pmp47</fullName>
    </submittedName>
</protein>
<dbReference type="Pfam" id="PF02896">
    <property type="entry name" value="PEP-utilizers_C"/>
    <property type="match status" value="1"/>
</dbReference>
<accession>A0A146FLR7</accession>